<dbReference type="RefSeq" id="WP_072870988.1">
    <property type="nucleotide sequence ID" value="NZ_FQZM01000049.1"/>
</dbReference>
<keyword evidence="3" id="KW-1185">Reference proteome</keyword>
<dbReference type="Gene3D" id="3.90.25.10">
    <property type="entry name" value="UDP-galactose 4-epimerase, domain 1"/>
    <property type="match status" value="1"/>
</dbReference>
<dbReference type="PANTHER" id="PTHR43000">
    <property type="entry name" value="DTDP-D-GLUCOSE 4,6-DEHYDRATASE-RELATED"/>
    <property type="match status" value="1"/>
</dbReference>
<evidence type="ECO:0000313" key="3">
    <source>
        <dbReference type="Proteomes" id="UP000184529"/>
    </source>
</evidence>
<dbReference type="InterPro" id="IPR036291">
    <property type="entry name" value="NAD(P)-bd_dom_sf"/>
</dbReference>
<dbReference type="SUPFAM" id="SSF51735">
    <property type="entry name" value="NAD(P)-binding Rossmann-fold domains"/>
    <property type="match status" value="1"/>
</dbReference>
<evidence type="ECO:0000313" key="2">
    <source>
        <dbReference type="EMBL" id="SHJ68760.1"/>
    </source>
</evidence>
<accession>A0A1M6LC06</accession>
<organism evidence="2 3">
    <name type="scientific">Desulfofundulus thermosubterraneus DSM 16057</name>
    <dbReference type="NCBI Taxonomy" id="1121432"/>
    <lineage>
        <taxon>Bacteria</taxon>
        <taxon>Bacillati</taxon>
        <taxon>Bacillota</taxon>
        <taxon>Clostridia</taxon>
        <taxon>Eubacteriales</taxon>
        <taxon>Peptococcaceae</taxon>
        <taxon>Desulfofundulus</taxon>
    </lineage>
</organism>
<reference evidence="3" key="1">
    <citation type="submission" date="2016-11" db="EMBL/GenBank/DDBJ databases">
        <authorList>
            <person name="Varghese N."/>
            <person name="Submissions S."/>
        </authorList>
    </citation>
    <scope>NUCLEOTIDE SEQUENCE [LARGE SCALE GENOMIC DNA]</scope>
    <source>
        <strain evidence="3">DSM 16057</strain>
    </source>
</reference>
<name>A0A1M6LC06_9FIRM</name>
<protein>
    <submittedName>
        <fullName evidence="2">Nucleoside-diphosphate-sugar epimerase</fullName>
    </submittedName>
</protein>
<dbReference type="Gene3D" id="3.40.50.720">
    <property type="entry name" value="NAD(P)-binding Rossmann-like Domain"/>
    <property type="match status" value="1"/>
</dbReference>
<dbReference type="Proteomes" id="UP000184529">
    <property type="component" value="Unassembled WGS sequence"/>
</dbReference>
<proteinExistence type="predicted"/>
<sequence length="316" mass="34589">MRILITGAGGFVGYHLVAYLRSRGHIVYAGVRSTKPEFPPGVQTVHLDILNSGTLHDVLSFIRPEAVVHLAAQSMVAVSWRKPAQTFAVNVLGTINLVEAVAQTVPECKIITVGSGEEYGLTATGGGLLTEDHPCSPHNPYALSKFAMGQVALQIARRCGLRVIHVRPFNHFGPGQQEGYVVSDFASQIARIEAGLQPPVLRVGDLSPCRDFTDVRDVVEAYAALLEYGMEGEIYNVCSGEGRFIREVLDLLLEEARVPIEVEVDPARIRPAEIPVFVGSAAKLSGATGWRPQRDFAVSLRETLDWWRQKVREVPK</sequence>
<dbReference type="InterPro" id="IPR016040">
    <property type="entry name" value="NAD(P)-bd_dom"/>
</dbReference>
<dbReference type="OrthoDB" id="244102at2"/>
<dbReference type="STRING" id="1121432.SAMN02745219_03111"/>
<gene>
    <name evidence="2" type="ORF">SAMN02745219_03111</name>
</gene>
<feature type="domain" description="NAD(P)-binding" evidence="1">
    <location>
        <begin position="4"/>
        <end position="302"/>
    </location>
</feature>
<dbReference type="AlphaFoldDB" id="A0A1M6LC06"/>
<dbReference type="Pfam" id="PF16363">
    <property type="entry name" value="GDP_Man_Dehyd"/>
    <property type="match status" value="1"/>
</dbReference>
<dbReference type="EMBL" id="FQZM01000049">
    <property type="protein sequence ID" value="SHJ68760.1"/>
    <property type="molecule type" value="Genomic_DNA"/>
</dbReference>
<evidence type="ECO:0000259" key="1">
    <source>
        <dbReference type="Pfam" id="PF16363"/>
    </source>
</evidence>